<organism evidence="3 4">
    <name type="scientific">Operophtera brumata</name>
    <name type="common">Winter moth</name>
    <name type="synonym">Phalaena brumata</name>
    <dbReference type="NCBI Taxonomy" id="104452"/>
    <lineage>
        <taxon>Eukaryota</taxon>
        <taxon>Metazoa</taxon>
        <taxon>Ecdysozoa</taxon>
        <taxon>Arthropoda</taxon>
        <taxon>Hexapoda</taxon>
        <taxon>Insecta</taxon>
        <taxon>Pterygota</taxon>
        <taxon>Neoptera</taxon>
        <taxon>Endopterygota</taxon>
        <taxon>Lepidoptera</taxon>
        <taxon>Glossata</taxon>
        <taxon>Ditrysia</taxon>
        <taxon>Geometroidea</taxon>
        <taxon>Geometridae</taxon>
        <taxon>Larentiinae</taxon>
        <taxon>Operophtera</taxon>
    </lineage>
</organism>
<proteinExistence type="predicted"/>
<protein>
    <submittedName>
        <fullName evidence="3">Uncharacterized protein</fullName>
    </submittedName>
</protein>
<name>A0A0L7LQM4_OPEBR</name>
<keyword evidence="1" id="KW-0175">Coiled coil</keyword>
<feature type="compositionally biased region" description="Basic and acidic residues" evidence="2">
    <location>
        <begin position="79"/>
        <end position="88"/>
    </location>
</feature>
<reference evidence="3 4" key="1">
    <citation type="journal article" date="2015" name="Genome Biol. Evol.">
        <title>The genome of winter moth (Operophtera brumata) provides a genomic perspective on sexual dimorphism and phenology.</title>
        <authorList>
            <person name="Derks M.F."/>
            <person name="Smit S."/>
            <person name="Salis L."/>
            <person name="Schijlen E."/>
            <person name="Bossers A."/>
            <person name="Mateman C."/>
            <person name="Pijl A.S."/>
            <person name="de Ridder D."/>
            <person name="Groenen M.A."/>
            <person name="Visser M.E."/>
            <person name="Megens H.J."/>
        </authorList>
    </citation>
    <scope>NUCLEOTIDE SEQUENCE [LARGE SCALE GENOMIC DNA]</scope>
    <source>
        <strain evidence="3">WM2013NL</strain>
        <tissue evidence="3">Head and thorax</tissue>
    </source>
</reference>
<dbReference type="EMBL" id="JTDY01000316">
    <property type="protein sequence ID" value="KOB77730.1"/>
    <property type="molecule type" value="Genomic_DNA"/>
</dbReference>
<keyword evidence="4" id="KW-1185">Reference proteome</keyword>
<evidence type="ECO:0000313" key="4">
    <source>
        <dbReference type="Proteomes" id="UP000037510"/>
    </source>
</evidence>
<evidence type="ECO:0000256" key="2">
    <source>
        <dbReference type="SAM" id="MobiDB-lite"/>
    </source>
</evidence>
<accession>A0A0L7LQM4</accession>
<feature type="coiled-coil region" evidence="1">
    <location>
        <begin position="26"/>
        <end position="53"/>
    </location>
</feature>
<evidence type="ECO:0000313" key="3">
    <source>
        <dbReference type="EMBL" id="KOB77730.1"/>
    </source>
</evidence>
<dbReference type="AlphaFoldDB" id="A0A0L7LQM4"/>
<sequence length="88" mass="10214">ASLEERLANTEFINNKNADASNVKEMEELRTRISAANRQTDKLMTELDCIKEKHEIIVKLKPNEDQAQKGKENINLPKVDYREKKTSR</sequence>
<comment type="caution">
    <text evidence="3">The sequence shown here is derived from an EMBL/GenBank/DDBJ whole genome shotgun (WGS) entry which is preliminary data.</text>
</comment>
<feature type="non-terminal residue" evidence="3">
    <location>
        <position position="1"/>
    </location>
</feature>
<dbReference type="Proteomes" id="UP000037510">
    <property type="component" value="Unassembled WGS sequence"/>
</dbReference>
<feature type="non-terminal residue" evidence="3">
    <location>
        <position position="88"/>
    </location>
</feature>
<gene>
    <name evidence="3" type="ORF">OBRU01_03515</name>
</gene>
<feature type="region of interest" description="Disordered" evidence="2">
    <location>
        <begin position="64"/>
        <end position="88"/>
    </location>
</feature>
<evidence type="ECO:0000256" key="1">
    <source>
        <dbReference type="SAM" id="Coils"/>
    </source>
</evidence>